<evidence type="ECO:0008006" key="3">
    <source>
        <dbReference type="Google" id="ProtNLM"/>
    </source>
</evidence>
<proteinExistence type="predicted"/>
<dbReference type="STRING" id="555874.SAMN04488065_0403"/>
<dbReference type="Proteomes" id="UP000236755">
    <property type="component" value="Unassembled WGS sequence"/>
</dbReference>
<name>A0A1H3VYQ2_9EURY</name>
<organism evidence="1 2">
    <name type="scientific">Haloplanus vescus</name>
    <dbReference type="NCBI Taxonomy" id="555874"/>
    <lineage>
        <taxon>Archaea</taxon>
        <taxon>Methanobacteriati</taxon>
        <taxon>Methanobacteriota</taxon>
        <taxon>Stenosarchaea group</taxon>
        <taxon>Halobacteria</taxon>
        <taxon>Halobacteriales</taxon>
        <taxon>Haloferacaceae</taxon>
        <taxon>Haloplanus</taxon>
    </lineage>
</organism>
<evidence type="ECO:0000313" key="1">
    <source>
        <dbReference type="EMBL" id="SDZ79926.1"/>
    </source>
</evidence>
<dbReference type="AlphaFoldDB" id="A0A1H3VYQ2"/>
<gene>
    <name evidence="1" type="ORF">SAMN04488065_0403</name>
</gene>
<protein>
    <recommendedName>
        <fullName evidence="3">DUF1102 domain-containing protein</fullName>
    </recommendedName>
</protein>
<dbReference type="EMBL" id="FNQT01000001">
    <property type="protein sequence ID" value="SDZ79926.1"/>
    <property type="molecule type" value="Genomic_DNA"/>
</dbReference>
<dbReference type="InterPro" id="IPR009482">
    <property type="entry name" value="DUF1102"/>
</dbReference>
<sequence length="180" mass="18097">MQRRKFIAGVGSLAAGAAAATGTGAFTSVTATRNVDVEVAGDASAYLRLEGTGGDNSHYVTSDGNGSTLSIDLDSSNSTDKGGTGVNPDAVTQLDDVFTIENQGTQEVNVGLSKTGGTAPSLVKFYPEGESYDGSPLSSTDVTLGTGASTKVSIEIDTEGDSVGDGDKLLDSVTFNADAT</sequence>
<keyword evidence="2" id="KW-1185">Reference proteome</keyword>
<dbReference type="Pfam" id="PF06510">
    <property type="entry name" value="DUF1102"/>
    <property type="match status" value="1"/>
</dbReference>
<reference evidence="1 2" key="1">
    <citation type="submission" date="2016-10" db="EMBL/GenBank/DDBJ databases">
        <authorList>
            <person name="de Groot N.N."/>
        </authorList>
    </citation>
    <scope>NUCLEOTIDE SEQUENCE [LARGE SCALE GENOMIC DNA]</scope>
    <source>
        <strain evidence="1 2">CGMCC 1.8712</strain>
    </source>
</reference>
<evidence type="ECO:0000313" key="2">
    <source>
        <dbReference type="Proteomes" id="UP000236755"/>
    </source>
</evidence>
<accession>A0A1H3VYQ2</accession>